<keyword evidence="1" id="KW-0378">Hydrolase</keyword>
<protein>
    <submittedName>
        <fullName evidence="4">Peptidase S9 prolyl oligopeptidase active site domain-containing protein</fullName>
    </submittedName>
</protein>
<dbReference type="GO" id="GO:0004252">
    <property type="term" value="F:serine-type endopeptidase activity"/>
    <property type="evidence" value="ECO:0007669"/>
    <property type="project" value="InterPro"/>
</dbReference>
<dbReference type="InterPro" id="IPR015943">
    <property type="entry name" value="WD40/YVTN_repeat-like_dom_sf"/>
</dbReference>
<dbReference type="InterPro" id="IPR011659">
    <property type="entry name" value="WD40"/>
</dbReference>
<dbReference type="Proteomes" id="UP000011607">
    <property type="component" value="Unassembled WGS sequence"/>
</dbReference>
<evidence type="ECO:0000256" key="2">
    <source>
        <dbReference type="ARBA" id="ARBA00022825"/>
    </source>
</evidence>
<dbReference type="Gene3D" id="2.120.10.30">
    <property type="entry name" value="TolB, C-terminal domain"/>
    <property type="match status" value="1"/>
</dbReference>
<dbReference type="InterPro" id="IPR011042">
    <property type="entry name" value="6-blade_b-propeller_TolB-like"/>
</dbReference>
<dbReference type="PATRIC" id="fig|1227454.3.peg.864"/>
<dbReference type="SUPFAM" id="SSF53474">
    <property type="entry name" value="alpha/beta-Hydrolases"/>
    <property type="match status" value="1"/>
</dbReference>
<dbReference type="SUPFAM" id="SSF82171">
    <property type="entry name" value="DPP6 N-terminal domain-like"/>
    <property type="match status" value="1"/>
</dbReference>
<dbReference type="PRINTS" id="PR00862">
    <property type="entry name" value="PROLIGOPTASE"/>
</dbReference>
<proteinExistence type="predicted"/>
<dbReference type="PANTHER" id="PTHR42776">
    <property type="entry name" value="SERINE PEPTIDASE S9 FAMILY MEMBER"/>
    <property type="match status" value="1"/>
</dbReference>
<dbReference type="InterPro" id="IPR001375">
    <property type="entry name" value="Peptidase_S9_cat"/>
</dbReference>
<dbReference type="eggNOG" id="arCOG03383">
    <property type="taxonomic scope" value="Archaea"/>
</dbReference>
<comment type="caution">
    <text evidence="4">The sequence shown here is derived from an EMBL/GenBank/DDBJ whole genome shotgun (WGS) entry which is preliminary data.</text>
</comment>
<dbReference type="PANTHER" id="PTHR42776:SF27">
    <property type="entry name" value="DIPEPTIDYL PEPTIDASE FAMILY MEMBER 6"/>
    <property type="match status" value="1"/>
</dbReference>
<dbReference type="AlphaFoldDB" id="M0MC68"/>
<gene>
    <name evidence="4" type="ORF">C446_04430</name>
</gene>
<dbReference type="STRING" id="1227454.C446_04430"/>
<dbReference type="Gene3D" id="3.40.50.1820">
    <property type="entry name" value="alpha/beta hydrolase"/>
    <property type="match status" value="1"/>
</dbReference>
<dbReference type="InterPro" id="IPR002470">
    <property type="entry name" value="Peptidase_S9A"/>
</dbReference>
<evidence type="ECO:0000313" key="4">
    <source>
        <dbReference type="EMBL" id="EMA42259.1"/>
    </source>
</evidence>
<dbReference type="InterPro" id="IPR029058">
    <property type="entry name" value="AB_hydrolase_fold"/>
</dbReference>
<evidence type="ECO:0000313" key="5">
    <source>
        <dbReference type="Proteomes" id="UP000011607"/>
    </source>
</evidence>
<keyword evidence="2" id="KW-0720">Serine protease</keyword>
<keyword evidence="2" id="KW-0645">Protease</keyword>
<dbReference type="Gene3D" id="2.130.10.10">
    <property type="entry name" value="YVTN repeat-like/Quinoprotein amine dehydrogenase"/>
    <property type="match status" value="1"/>
</dbReference>
<evidence type="ECO:0000259" key="3">
    <source>
        <dbReference type="Pfam" id="PF00326"/>
    </source>
</evidence>
<name>M0MC68_9EURY</name>
<keyword evidence="5" id="KW-1185">Reference proteome</keyword>
<dbReference type="Pfam" id="PF00326">
    <property type="entry name" value="Peptidase_S9"/>
    <property type="match status" value="1"/>
</dbReference>
<dbReference type="GO" id="GO:0006508">
    <property type="term" value="P:proteolysis"/>
    <property type="evidence" value="ECO:0007669"/>
    <property type="project" value="InterPro"/>
</dbReference>
<evidence type="ECO:0000256" key="1">
    <source>
        <dbReference type="ARBA" id="ARBA00022801"/>
    </source>
</evidence>
<feature type="domain" description="Peptidase S9 prolyl oligopeptidase catalytic" evidence="3">
    <location>
        <begin position="473"/>
        <end position="674"/>
    </location>
</feature>
<organism evidence="4 5">
    <name type="scientific">Halobiforma nitratireducens JCM 10879</name>
    <dbReference type="NCBI Taxonomy" id="1227454"/>
    <lineage>
        <taxon>Archaea</taxon>
        <taxon>Methanobacteriati</taxon>
        <taxon>Methanobacteriota</taxon>
        <taxon>Stenosarchaea group</taxon>
        <taxon>Halobacteria</taxon>
        <taxon>Halobacteriales</taxon>
        <taxon>Natrialbaceae</taxon>
        <taxon>Halobiforma</taxon>
    </lineage>
</organism>
<sequence>MSGVCRRRWWLSEFEFEFEFGFRFDSTSKPRSASVLEPGAETHSFKQARSGILSMTRELRSYLCARGTRSPTFGPDEELAVLADTTGTMQVWTVEEPRGWPTQRTFYDERVSFVSWAPDGELIAFGKDAGADEHDQLFVCDADDGRIRQLTDQPDTIHSWGGWCPDGDRIAFTANRRDPSTFDVYVQTIFDGERTASPDAEPTLVLEGDGRYHVADWSPDGRRLLVGEAHASSDADLHVVDVETGEHSHVTPHEGDVRYDHPTFGPGGEGIYCVSDARSDTKELVRIDLESLETETVRSGGEWSVDAFVLGADTGRFGYARNVDGYSELYVGRLESATEAVVARVEIPDGVASELTIGPAGERLAATVSSTNLNYSIYVADLTALDDTDGLENDARIEADRWTAPSAGGVPLEEYHDPDLILYETFDGREIPAFFTLPDGVDPEGDRDVPVIVDVHGGPHSQRRPSWRNRPVRQYFLDQGYALFEPNVRGSSGYGREYAALDDVEKRMDSVRDIAAGVDWLRDQPAIDDDRVVCYGRSYGGFMVLASITEYPDLWAAAVDFVGIADWTTFLENTGDYRRSHREAEYGSLEEDRELLESISPIHDVDRIECPLFVQHGANDPRVPVGEARQIADAVEAQGVPVETCIFEDEGHHTTKLENRIEQFERVAAFLEAHV</sequence>
<accession>M0MC68</accession>
<dbReference type="EMBL" id="AOMA01000059">
    <property type="protein sequence ID" value="EMA42259.1"/>
    <property type="molecule type" value="Genomic_DNA"/>
</dbReference>
<reference evidence="4 5" key="1">
    <citation type="journal article" date="2014" name="PLoS Genet.">
        <title>Phylogenetically driven sequencing of extremely halophilic archaea reveals strategies for static and dynamic osmo-response.</title>
        <authorList>
            <person name="Becker E.A."/>
            <person name="Seitzer P.M."/>
            <person name="Tritt A."/>
            <person name="Larsen D."/>
            <person name="Krusor M."/>
            <person name="Yao A.I."/>
            <person name="Wu D."/>
            <person name="Madern D."/>
            <person name="Eisen J.A."/>
            <person name="Darling A.E."/>
            <person name="Facciotti M.T."/>
        </authorList>
    </citation>
    <scope>NUCLEOTIDE SEQUENCE [LARGE SCALE GENOMIC DNA]</scope>
    <source>
        <strain evidence="4 5">JCM 10879</strain>
    </source>
</reference>
<dbReference type="Pfam" id="PF07676">
    <property type="entry name" value="PD40"/>
    <property type="match status" value="1"/>
</dbReference>